<dbReference type="PANTHER" id="PTHR47706:SF9">
    <property type="entry name" value="NMRA-LIKE DOMAIN-CONTAINING PROTEIN-RELATED"/>
    <property type="match status" value="1"/>
</dbReference>
<name>A0A8H4NSA4_9HYPO</name>
<evidence type="ECO:0000256" key="2">
    <source>
        <dbReference type="ARBA" id="ARBA00023002"/>
    </source>
</evidence>
<evidence type="ECO:0000313" key="4">
    <source>
        <dbReference type="EMBL" id="KAF4449339.1"/>
    </source>
</evidence>
<gene>
    <name evidence="4" type="ORF">FALBO_16675</name>
</gene>
<dbReference type="InterPro" id="IPR008030">
    <property type="entry name" value="NmrA-like"/>
</dbReference>
<organism evidence="4 5">
    <name type="scientific">Fusarium albosuccineum</name>
    <dbReference type="NCBI Taxonomy" id="1237068"/>
    <lineage>
        <taxon>Eukaryota</taxon>
        <taxon>Fungi</taxon>
        <taxon>Dikarya</taxon>
        <taxon>Ascomycota</taxon>
        <taxon>Pezizomycotina</taxon>
        <taxon>Sordariomycetes</taxon>
        <taxon>Hypocreomycetidae</taxon>
        <taxon>Hypocreales</taxon>
        <taxon>Nectriaceae</taxon>
        <taxon>Fusarium</taxon>
        <taxon>Fusarium decemcellulare species complex</taxon>
    </lineage>
</organism>
<sequence length="324" mass="35612">MSTLNVTIVGASGETGRAIVDGLLDSSTNFITALVRPSSVNKPEVEKIKTRGVTIVPVDLVGSQEDLVKALSGQDVVISALEPFALEPQFVLATAAKNAGVKRYVPSAFGPSCPPTGVMHLRDIKEEIINHIKKIYLPYTIIDVGLWYQGTLPTLPSGKIDYALTFPALQVAGDGHRASAITDLRDVGKYVAKIITDERTLNKYVFAYNEVWTQEQIYNHLEKISGEKVKRNRVSTEEIKATIAAAQAKFDGGDKSYQAVLGLAIPQYLDCEWFRGDNLPESAKYLGYLSTQDLYPDFEFIKYKDYVQEVVDGKGVPIYANRGA</sequence>
<dbReference type="EMBL" id="JAADYS010003219">
    <property type="protein sequence ID" value="KAF4449339.1"/>
    <property type="molecule type" value="Genomic_DNA"/>
</dbReference>
<dbReference type="GO" id="GO:0016491">
    <property type="term" value="F:oxidoreductase activity"/>
    <property type="evidence" value="ECO:0007669"/>
    <property type="project" value="UniProtKB-KW"/>
</dbReference>
<keyword evidence="1" id="KW-0521">NADP</keyword>
<proteinExistence type="predicted"/>
<keyword evidence="2" id="KW-0560">Oxidoreductase</keyword>
<evidence type="ECO:0000313" key="5">
    <source>
        <dbReference type="Proteomes" id="UP000554235"/>
    </source>
</evidence>
<dbReference type="PANTHER" id="PTHR47706">
    <property type="entry name" value="NMRA-LIKE FAMILY PROTEIN"/>
    <property type="match status" value="1"/>
</dbReference>
<dbReference type="Proteomes" id="UP000554235">
    <property type="component" value="Unassembled WGS sequence"/>
</dbReference>
<keyword evidence="5" id="KW-1185">Reference proteome</keyword>
<dbReference type="OrthoDB" id="419598at2759"/>
<evidence type="ECO:0000256" key="1">
    <source>
        <dbReference type="ARBA" id="ARBA00022857"/>
    </source>
</evidence>
<accession>A0A8H4NSA4</accession>
<dbReference type="Pfam" id="PF05368">
    <property type="entry name" value="NmrA"/>
    <property type="match status" value="1"/>
</dbReference>
<dbReference type="AlphaFoldDB" id="A0A8H4NSA4"/>
<dbReference type="InterPro" id="IPR051609">
    <property type="entry name" value="NmrA/Isoflavone_reductase-like"/>
</dbReference>
<reference evidence="4 5" key="1">
    <citation type="submission" date="2020-01" db="EMBL/GenBank/DDBJ databases">
        <title>Identification and distribution of gene clusters putatively required for synthesis of sphingolipid metabolism inhibitors in phylogenetically diverse species of the filamentous fungus Fusarium.</title>
        <authorList>
            <person name="Kim H.-S."/>
            <person name="Busman M."/>
            <person name="Brown D.W."/>
            <person name="Divon H."/>
            <person name="Uhlig S."/>
            <person name="Proctor R.H."/>
        </authorList>
    </citation>
    <scope>NUCLEOTIDE SEQUENCE [LARGE SCALE GENOMIC DNA]</scope>
    <source>
        <strain evidence="4 5">NRRL 20459</strain>
    </source>
</reference>
<evidence type="ECO:0000259" key="3">
    <source>
        <dbReference type="Pfam" id="PF05368"/>
    </source>
</evidence>
<feature type="domain" description="NmrA-like" evidence="3">
    <location>
        <begin position="5"/>
        <end position="243"/>
    </location>
</feature>
<dbReference type="Gene3D" id="3.40.50.720">
    <property type="entry name" value="NAD(P)-binding Rossmann-like Domain"/>
    <property type="match status" value="1"/>
</dbReference>
<dbReference type="InterPro" id="IPR036291">
    <property type="entry name" value="NAD(P)-bd_dom_sf"/>
</dbReference>
<dbReference type="SUPFAM" id="SSF51735">
    <property type="entry name" value="NAD(P)-binding Rossmann-fold domains"/>
    <property type="match status" value="1"/>
</dbReference>
<dbReference type="Gene3D" id="3.90.25.10">
    <property type="entry name" value="UDP-galactose 4-epimerase, domain 1"/>
    <property type="match status" value="1"/>
</dbReference>
<comment type="caution">
    <text evidence="4">The sequence shown here is derived from an EMBL/GenBank/DDBJ whole genome shotgun (WGS) entry which is preliminary data.</text>
</comment>
<protein>
    <submittedName>
        <fullName evidence="4">Isoflavone reductase P3</fullName>
    </submittedName>
</protein>